<dbReference type="SUPFAM" id="SSF88659">
    <property type="entry name" value="Sigma3 and sigma4 domains of RNA polymerase sigma factors"/>
    <property type="match status" value="1"/>
</dbReference>
<dbReference type="InterPro" id="IPR013325">
    <property type="entry name" value="RNA_pol_sigma_r2"/>
</dbReference>
<dbReference type="InterPro" id="IPR039425">
    <property type="entry name" value="RNA_pol_sigma-70-like"/>
</dbReference>
<dbReference type="SUPFAM" id="SSF88946">
    <property type="entry name" value="Sigma2 domain of RNA polymerase sigma factors"/>
    <property type="match status" value="1"/>
</dbReference>
<organism evidence="7 8">
    <name type="scientific">Mesorhizobium neociceri</name>
    <dbReference type="NCBI Taxonomy" id="1307853"/>
    <lineage>
        <taxon>Bacteria</taxon>
        <taxon>Pseudomonadati</taxon>
        <taxon>Pseudomonadota</taxon>
        <taxon>Alphaproteobacteria</taxon>
        <taxon>Hyphomicrobiales</taxon>
        <taxon>Phyllobacteriaceae</taxon>
        <taxon>Mesorhizobium</taxon>
    </lineage>
</organism>
<dbReference type="InterPro" id="IPR053866">
    <property type="entry name" value="PhyR_sigma2"/>
</dbReference>
<dbReference type="Pfam" id="PF08281">
    <property type="entry name" value="Sigma70_r4_2"/>
    <property type="match status" value="1"/>
</dbReference>
<dbReference type="GO" id="GO:0003677">
    <property type="term" value="F:DNA binding"/>
    <property type="evidence" value="ECO:0007669"/>
    <property type="project" value="InterPro"/>
</dbReference>
<keyword evidence="8" id="KW-1185">Reference proteome</keyword>
<comment type="similarity">
    <text evidence="1">Belongs to the sigma-70 factor family. ECF subfamily.</text>
</comment>
<dbReference type="InterPro" id="IPR014284">
    <property type="entry name" value="RNA_pol_sigma-70_dom"/>
</dbReference>
<dbReference type="GO" id="GO:0006352">
    <property type="term" value="P:DNA-templated transcription initiation"/>
    <property type="evidence" value="ECO:0007669"/>
    <property type="project" value="InterPro"/>
</dbReference>
<dbReference type="Proteomes" id="UP000558284">
    <property type="component" value="Unassembled WGS sequence"/>
</dbReference>
<protein>
    <submittedName>
        <fullName evidence="7">RNA polymerase sigma factor</fullName>
    </submittedName>
</protein>
<dbReference type="PANTHER" id="PTHR43133">
    <property type="entry name" value="RNA POLYMERASE ECF-TYPE SIGMA FACTO"/>
    <property type="match status" value="1"/>
</dbReference>
<keyword evidence="3" id="KW-0731">Sigma factor</keyword>
<name>A0A838B8U1_9HYPH</name>
<feature type="domain" description="RNA polymerase sigma factor 70 region 4 type 2" evidence="5">
    <location>
        <begin position="102"/>
        <end position="154"/>
    </location>
</feature>
<evidence type="ECO:0000256" key="3">
    <source>
        <dbReference type="ARBA" id="ARBA00023082"/>
    </source>
</evidence>
<accession>A0A838B8U1</accession>
<dbReference type="RefSeq" id="WP_181060183.1">
    <property type="nucleotide sequence ID" value="NZ_JACDTY010000013.1"/>
</dbReference>
<evidence type="ECO:0000313" key="7">
    <source>
        <dbReference type="EMBL" id="MBA1143148.1"/>
    </source>
</evidence>
<dbReference type="Pfam" id="PF22029">
    <property type="entry name" value="PhyR_sigma2"/>
    <property type="match status" value="1"/>
</dbReference>
<dbReference type="PANTHER" id="PTHR43133:SF25">
    <property type="entry name" value="RNA POLYMERASE SIGMA FACTOR RFAY-RELATED"/>
    <property type="match status" value="1"/>
</dbReference>
<dbReference type="CDD" id="cd06171">
    <property type="entry name" value="Sigma70_r4"/>
    <property type="match status" value="1"/>
</dbReference>
<evidence type="ECO:0000256" key="2">
    <source>
        <dbReference type="ARBA" id="ARBA00023015"/>
    </source>
</evidence>
<evidence type="ECO:0000259" key="5">
    <source>
        <dbReference type="Pfam" id="PF08281"/>
    </source>
</evidence>
<proteinExistence type="inferred from homology"/>
<dbReference type="Gene3D" id="1.10.10.10">
    <property type="entry name" value="Winged helix-like DNA-binding domain superfamily/Winged helix DNA-binding domain"/>
    <property type="match status" value="1"/>
</dbReference>
<dbReference type="InterPro" id="IPR036388">
    <property type="entry name" value="WH-like_DNA-bd_sf"/>
</dbReference>
<dbReference type="AlphaFoldDB" id="A0A838B8U1"/>
<gene>
    <name evidence="7" type="ORF">H0241_23285</name>
</gene>
<dbReference type="InterPro" id="IPR013249">
    <property type="entry name" value="RNA_pol_sigma70_r4_t2"/>
</dbReference>
<evidence type="ECO:0000256" key="1">
    <source>
        <dbReference type="ARBA" id="ARBA00010641"/>
    </source>
</evidence>
<evidence type="ECO:0000259" key="6">
    <source>
        <dbReference type="Pfam" id="PF22029"/>
    </source>
</evidence>
<dbReference type="Gene3D" id="1.10.1740.10">
    <property type="match status" value="1"/>
</dbReference>
<evidence type="ECO:0000256" key="4">
    <source>
        <dbReference type="ARBA" id="ARBA00023163"/>
    </source>
</evidence>
<comment type="caution">
    <text evidence="7">The sequence shown here is derived from an EMBL/GenBank/DDBJ whole genome shotgun (WGS) entry which is preliminary data.</text>
</comment>
<dbReference type="EMBL" id="JACDTY010000013">
    <property type="protein sequence ID" value="MBA1143148.1"/>
    <property type="molecule type" value="Genomic_DNA"/>
</dbReference>
<keyword evidence="4" id="KW-0804">Transcription</keyword>
<keyword evidence="2" id="KW-0805">Transcription regulation</keyword>
<dbReference type="NCBIfam" id="TIGR02937">
    <property type="entry name" value="sigma70-ECF"/>
    <property type="match status" value="1"/>
</dbReference>
<dbReference type="GO" id="GO:0016987">
    <property type="term" value="F:sigma factor activity"/>
    <property type="evidence" value="ECO:0007669"/>
    <property type="project" value="UniProtKB-KW"/>
</dbReference>
<feature type="domain" description="PhyR sigma2" evidence="6">
    <location>
        <begin position="8"/>
        <end position="62"/>
    </location>
</feature>
<sequence length="185" mass="20851">MDEKQRAILDEIPRLRRYARSLLRDRDSADDLVQDCLERALLRLDNWQTGESPRKWLFTIMHHLFIDQMRKVNRRGEASMLPLEAGEVQASPADQLENVAAREIIDALQAISPDRRAALTMVAIEGFSYAEAAEMLGVPAGTLMSRIARGRDELRGLLEDNARRRAIRIVEPGPGRAAPIRAPMA</sequence>
<evidence type="ECO:0000313" key="8">
    <source>
        <dbReference type="Proteomes" id="UP000558284"/>
    </source>
</evidence>
<reference evidence="7 8" key="1">
    <citation type="submission" date="2020-07" db="EMBL/GenBank/DDBJ databases">
        <title>Definition of the novel symbiovar canariense within Mesorhizobium novociceri, a new species of genus Mesorhizobium nodulating Cicer canariense in the Caldera de Taburiente National Park (La Palma, Canary Islands).</title>
        <authorList>
            <person name="Leon-Barrios M."/>
            <person name="Perez-Yepez J."/>
            <person name="Flores-Felix J.D."/>
            <person name="Ramirez-Baena M.H."/>
            <person name="Pulido-Suarez L."/>
            <person name="Igual J.M."/>
            <person name="Velazquez E."/>
            <person name="Peix A."/>
        </authorList>
    </citation>
    <scope>NUCLEOTIDE SEQUENCE [LARGE SCALE GENOMIC DNA]</scope>
    <source>
        <strain evidence="7 8">CCANP35</strain>
    </source>
</reference>
<dbReference type="InterPro" id="IPR013324">
    <property type="entry name" value="RNA_pol_sigma_r3/r4-like"/>
</dbReference>